<keyword evidence="6 12" id="KW-0472">Membrane</keyword>
<protein>
    <recommendedName>
        <fullName evidence="9">Periplasmic chaperone PpiD</fullName>
    </recommendedName>
    <alternativeName>
        <fullName evidence="10">Periplasmic folding chaperone</fullName>
    </alternativeName>
</protein>
<evidence type="ECO:0000256" key="2">
    <source>
        <dbReference type="ARBA" id="ARBA00022475"/>
    </source>
</evidence>
<dbReference type="InterPro" id="IPR046357">
    <property type="entry name" value="PPIase_dom_sf"/>
</dbReference>
<reference evidence="15" key="2">
    <citation type="journal article" date="2017" name="Genome Announc.">
        <title>Draft genome sequence of Paludibacter jiangxiensis NM7(T), a propionate-producing fermentative bacterium.</title>
        <authorList>
            <person name="Qiu Y.-L."/>
            <person name="Tourlousse D.M."/>
            <person name="Matsuura N."/>
            <person name="Ohashi A."/>
            <person name="Sekiguchi Y."/>
        </authorList>
    </citation>
    <scope>NUCLEOTIDE SEQUENCE [LARGE SCALE GENOMIC DNA]</scope>
    <source>
        <strain evidence="15">NM7</strain>
    </source>
</reference>
<dbReference type="InterPro" id="IPR027304">
    <property type="entry name" value="Trigger_fact/SurA_dom_sf"/>
</dbReference>
<dbReference type="STRING" id="681398.PJIAN_1214"/>
<dbReference type="Pfam" id="PF13623">
    <property type="entry name" value="SurA_N_2"/>
    <property type="match status" value="1"/>
</dbReference>
<evidence type="ECO:0000256" key="8">
    <source>
        <dbReference type="ARBA" id="ARBA00038408"/>
    </source>
</evidence>
<dbReference type="PROSITE" id="PS50198">
    <property type="entry name" value="PPIC_PPIASE_2"/>
    <property type="match status" value="1"/>
</dbReference>
<evidence type="ECO:0000256" key="6">
    <source>
        <dbReference type="ARBA" id="ARBA00023136"/>
    </source>
</evidence>
<feature type="domain" description="PpiC" evidence="13">
    <location>
        <begin position="356"/>
        <end position="452"/>
    </location>
</feature>
<dbReference type="GO" id="GO:0005886">
    <property type="term" value="C:plasma membrane"/>
    <property type="evidence" value="ECO:0007669"/>
    <property type="project" value="UniProtKB-SubCell"/>
</dbReference>
<evidence type="ECO:0000259" key="13">
    <source>
        <dbReference type="PROSITE" id="PS50198"/>
    </source>
</evidence>
<evidence type="ECO:0000256" key="9">
    <source>
        <dbReference type="ARBA" id="ARBA00040743"/>
    </source>
</evidence>
<dbReference type="SUPFAM" id="SSF109998">
    <property type="entry name" value="Triger factor/SurA peptide-binding domain-like"/>
    <property type="match status" value="1"/>
</dbReference>
<evidence type="ECO:0000256" key="11">
    <source>
        <dbReference type="PROSITE-ProRule" id="PRU00278"/>
    </source>
</evidence>
<sequence>MATLEKIRSKGVFLLIVVGLAMFAFIIGDFLNSSKTYFGQQKQKIGVVDGETVKYADFMEAVEQLSTVYKIETGQQNNDEMSEQIRQQVWDNKVTEILLGKQTENVGIAVSKDELKDLTIGNHISPIIYSRRTFTDPKTGTFSKEALLGFLTSLDQASKSKDKQHADEVKEYQQYWSFLENMVKQNTLQQKYNALLSKTITANSLDAKFAFERSQTSVNMVYTMQPYFTVPDGAVKVSESEISDLYKKRKALYKQEANFDLKYAQFDVKPSKADYAEVEKKINSLQNGFTTATDIKGFVNSNSEEKYIDIALTKKEVPPFLQDFAFGGKTGDVVGPKIEGDTYYMAKIVEGGISEPDSVKIRHIVLPDSESKLADSLVAAIKGGAKFADLAQKFSKLQQTAANGGEIGWVRQMNLLQNGFKQDLVTKLFRGGVNEVILDKQTSSIQILQVEEKTSSISKVKLALLALKAVPSDQTREAVYNQAKEFAAAATSTEKFDQAAKSKGITVRPANGIDPNAPRLGNVKNTRTVFRWANDAKAGSTSDVFECGERNDVLIVANLIASHPKGYRDLKDVSAELKAELINDKKAEVITKNMNSAMATAKTVQALAAALKQKTDTASNLNFFSAQAGSLGMEPAVIGAASASKPNQLSAPVKGKAGVFVFSVVSEQKRNDKFNAKAQIDMLNSRYAYMLPYMTLQVLKDKADITDNRIKFF</sequence>
<dbReference type="InterPro" id="IPR023058">
    <property type="entry name" value="PPIase_PpiC_CS"/>
</dbReference>
<evidence type="ECO:0000256" key="10">
    <source>
        <dbReference type="ARBA" id="ARBA00042775"/>
    </source>
</evidence>
<evidence type="ECO:0000256" key="7">
    <source>
        <dbReference type="ARBA" id="ARBA00023186"/>
    </source>
</evidence>
<evidence type="ECO:0000313" key="15">
    <source>
        <dbReference type="Proteomes" id="UP000076586"/>
    </source>
</evidence>
<keyword evidence="7" id="KW-0143">Chaperone</keyword>
<dbReference type="PANTHER" id="PTHR47529:SF1">
    <property type="entry name" value="PERIPLASMIC CHAPERONE PPID"/>
    <property type="match status" value="1"/>
</dbReference>
<reference evidence="15" key="1">
    <citation type="submission" date="2016-04" db="EMBL/GenBank/DDBJ databases">
        <title>Draft genome sequence of Paludibacter jiangxiensis strain NM7.</title>
        <authorList>
            <person name="Qiu Y."/>
            <person name="Matsuura N."/>
            <person name="Ohashi A."/>
            <person name="Tourlousse M.D."/>
            <person name="Sekiguchi Y."/>
        </authorList>
    </citation>
    <scope>NUCLEOTIDE SEQUENCE [LARGE SCALE GENOMIC DNA]</scope>
    <source>
        <strain evidence="15">NM7</strain>
    </source>
</reference>
<dbReference type="RefSeq" id="WP_068701195.1">
    <property type="nucleotide sequence ID" value="NZ_BDCR01000001.1"/>
</dbReference>
<evidence type="ECO:0000313" key="14">
    <source>
        <dbReference type="EMBL" id="GAT61634.1"/>
    </source>
</evidence>
<dbReference type="EMBL" id="BDCR01000001">
    <property type="protein sequence ID" value="GAT61634.1"/>
    <property type="molecule type" value="Genomic_DNA"/>
</dbReference>
<keyword evidence="2" id="KW-1003">Cell membrane</keyword>
<evidence type="ECO:0000256" key="1">
    <source>
        <dbReference type="ARBA" id="ARBA00004382"/>
    </source>
</evidence>
<comment type="subcellular location">
    <subcellularLocation>
        <location evidence="1">Cell inner membrane</location>
        <topology evidence="1">Single-pass type II membrane protein</topology>
        <orientation evidence="1">Periplasmic side</orientation>
    </subcellularLocation>
</comment>
<dbReference type="PANTHER" id="PTHR47529">
    <property type="entry name" value="PEPTIDYL-PROLYL CIS-TRANS ISOMERASE D"/>
    <property type="match status" value="1"/>
</dbReference>
<comment type="caution">
    <text evidence="14">The sequence shown here is derived from an EMBL/GenBank/DDBJ whole genome shotgun (WGS) entry which is preliminary data.</text>
</comment>
<dbReference type="InterPro" id="IPR052029">
    <property type="entry name" value="PpiD_chaperone"/>
</dbReference>
<keyword evidence="3" id="KW-0997">Cell inner membrane</keyword>
<gene>
    <name evidence="14" type="ORF">PJIAN_1214</name>
</gene>
<dbReference type="InterPro" id="IPR000297">
    <property type="entry name" value="PPIase_PpiC"/>
</dbReference>
<dbReference type="PROSITE" id="PS01096">
    <property type="entry name" value="PPIC_PPIASE_1"/>
    <property type="match status" value="1"/>
</dbReference>
<evidence type="ECO:0000256" key="5">
    <source>
        <dbReference type="ARBA" id="ARBA00022989"/>
    </source>
</evidence>
<accession>A0A170YAC1</accession>
<dbReference type="GO" id="GO:0003755">
    <property type="term" value="F:peptidyl-prolyl cis-trans isomerase activity"/>
    <property type="evidence" value="ECO:0007669"/>
    <property type="project" value="UniProtKB-KW"/>
</dbReference>
<dbReference type="AlphaFoldDB" id="A0A170YAC1"/>
<dbReference type="SUPFAM" id="SSF54534">
    <property type="entry name" value="FKBP-like"/>
    <property type="match status" value="1"/>
</dbReference>
<evidence type="ECO:0000256" key="12">
    <source>
        <dbReference type="SAM" id="Phobius"/>
    </source>
</evidence>
<feature type="transmembrane region" description="Helical" evidence="12">
    <location>
        <begin position="12"/>
        <end position="31"/>
    </location>
</feature>
<dbReference type="Pfam" id="PF13616">
    <property type="entry name" value="Rotamase_3"/>
    <property type="match status" value="1"/>
</dbReference>
<name>A0A170YAC1_9BACT</name>
<keyword evidence="11 14" id="KW-0413">Isomerase</keyword>
<keyword evidence="15" id="KW-1185">Reference proteome</keyword>
<evidence type="ECO:0000256" key="3">
    <source>
        <dbReference type="ARBA" id="ARBA00022519"/>
    </source>
</evidence>
<dbReference type="Gene3D" id="3.10.50.40">
    <property type="match status" value="1"/>
</dbReference>
<keyword evidence="11" id="KW-0697">Rotamase</keyword>
<comment type="similarity">
    <text evidence="8">Belongs to the PpiD chaperone family.</text>
</comment>
<evidence type="ECO:0000256" key="4">
    <source>
        <dbReference type="ARBA" id="ARBA00022692"/>
    </source>
</evidence>
<proteinExistence type="inferred from homology"/>
<keyword evidence="4 12" id="KW-0812">Transmembrane</keyword>
<keyword evidence="5 12" id="KW-1133">Transmembrane helix</keyword>
<organism evidence="14 15">
    <name type="scientific">Paludibacter jiangxiensis</name>
    <dbReference type="NCBI Taxonomy" id="681398"/>
    <lineage>
        <taxon>Bacteria</taxon>
        <taxon>Pseudomonadati</taxon>
        <taxon>Bacteroidota</taxon>
        <taxon>Bacteroidia</taxon>
        <taxon>Bacteroidales</taxon>
        <taxon>Paludibacteraceae</taxon>
        <taxon>Paludibacter</taxon>
    </lineage>
</organism>
<dbReference type="OrthoDB" id="9812372at2"/>
<dbReference type="Proteomes" id="UP000076586">
    <property type="component" value="Unassembled WGS sequence"/>
</dbReference>